<dbReference type="GO" id="GO:0006032">
    <property type="term" value="P:chitin catabolic process"/>
    <property type="evidence" value="ECO:0007669"/>
    <property type="project" value="UniProtKB-KW"/>
</dbReference>
<dbReference type="InterPro" id="IPR050542">
    <property type="entry name" value="Glycosyl_Hydrlase18_Chitinase"/>
</dbReference>
<dbReference type="GO" id="GO:0000272">
    <property type="term" value="P:polysaccharide catabolic process"/>
    <property type="evidence" value="ECO:0007669"/>
    <property type="project" value="UniProtKB-KW"/>
</dbReference>
<keyword evidence="5" id="KW-0147">Chitin-binding</keyword>
<dbReference type="SUPFAM" id="SSF51445">
    <property type="entry name" value="(Trans)glycosidases"/>
    <property type="match status" value="1"/>
</dbReference>
<dbReference type="OrthoDB" id="2425929at2759"/>
<keyword evidence="10 13" id="KW-0326">Glycosidase</keyword>
<dbReference type="PANTHER" id="PTHR45708:SF49">
    <property type="entry name" value="ENDOCHITINASE"/>
    <property type="match status" value="1"/>
</dbReference>
<evidence type="ECO:0000256" key="11">
    <source>
        <dbReference type="ARBA" id="ARBA00023326"/>
    </source>
</evidence>
<evidence type="ECO:0000259" key="15">
    <source>
        <dbReference type="PROSITE" id="PS51910"/>
    </source>
</evidence>
<keyword evidence="6 13" id="KW-0378">Hydrolase</keyword>
<dbReference type="GO" id="GO:0008061">
    <property type="term" value="F:chitin binding"/>
    <property type="evidence" value="ECO:0007669"/>
    <property type="project" value="UniProtKB-KW"/>
</dbReference>
<reference evidence="16 17" key="1">
    <citation type="journal article" date="2018" name="PLoS Pathog.">
        <title>Evolution of structural diversity of trichothecenes, a family of toxins produced by plant pathogenic and entomopathogenic fungi.</title>
        <authorList>
            <person name="Proctor R.H."/>
            <person name="McCormick S.P."/>
            <person name="Kim H.S."/>
            <person name="Cardoza R.E."/>
            <person name="Stanley A.M."/>
            <person name="Lindo L."/>
            <person name="Kelly A."/>
            <person name="Brown D.W."/>
            <person name="Lee T."/>
            <person name="Vaughan M.M."/>
            <person name="Alexander N.J."/>
            <person name="Busman M."/>
            <person name="Gutierrez S."/>
        </authorList>
    </citation>
    <scope>NUCLEOTIDE SEQUENCE [LARGE SCALE GENOMIC DNA]</scope>
    <source>
        <strain evidence="16 17">IBT 40837</strain>
    </source>
</reference>
<keyword evidence="9" id="KW-0119">Carbohydrate metabolism</keyword>
<evidence type="ECO:0000256" key="12">
    <source>
        <dbReference type="ARBA" id="ARBA00025727"/>
    </source>
</evidence>
<dbReference type="STRING" id="490622.A0A395NLA1"/>
<dbReference type="CDD" id="cd02877">
    <property type="entry name" value="GH18_hevamine_XipI_class_III"/>
    <property type="match status" value="1"/>
</dbReference>
<evidence type="ECO:0000256" key="14">
    <source>
        <dbReference type="SAM" id="SignalP"/>
    </source>
</evidence>
<comment type="similarity">
    <text evidence="12">Belongs to the glycosyl hydrolase 18 family. Chitinase class III subfamily.</text>
</comment>
<comment type="subcellular location">
    <subcellularLocation>
        <location evidence="2">Secreted</location>
    </subcellularLocation>
</comment>
<gene>
    <name evidence="16" type="ORF">TARUN_5358</name>
</gene>
<feature type="domain" description="GH18" evidence="15">
    <location>
        <begin position="27"/>
        <end position="328"/>
    </location>
</feature>
<dbReference type="InterPro" id="IPR045321">
    <property type="entry name" value="Cts1-like"/>
</dbReference>
<dbReference type="PANTHER" id="PTHR45708">
    <property type="entry name" value="ENDOCHITINASE"/>
    <property type="match status" value="1"/>
</dbReference>
<feature type="signal peptide" evidence="14">
    <location>
        <begin position="1"/>
        <end position="19"/>
    </location>
</feature>
<keyword evidence="14" id="KW-0732">Signal</keyword>
<dbReference type="InterPro" id="IPR017853">
    <property type="entry name" value="GH"/>
</dbReference>
<dbReference type="Proteomes" id="UP000266272">
    <property type="component" value="Unassembled WGS sequence"/>
</dbReference>
<dbReference type="Pfam" id="PF00704">
    <property type="entry name" value="Glyco_hydro_18"/>
    <property type="match status" value="1"/>
</dbReference>
<dbReference type="GO" id="GO:0008843">
    <property type="term" value="F:endochitinase activity"/>
    <property type="evidence" value="ECO:0007669"/>
    <property type="project" value="UniProtKB-EC"/>
</dbReference>
<keyword evidence="17" id="KW-1185">Reference proteome</keyword>
<evidence type="ECO:0000256" key="5">
    <source>
        <dbReference type="ARBA" id="ARBA00022669"/>
    </source>
</evidence>
<evidence type="ECO:0000256" key="13">
    <source>
        <dbReference type="RuleBase" id="RU000489"/>
    </source>
</evidence>
<dbReference type="AlphaFoldDB" id="A0A395NLA1"/>
<evidence type="ECO:0000256" key="7">
    <source>
        <dbReference type="ARBA" id="ARBA00023024"/>
    </source>
</evidence>
<keyword evidence="7" id="KW-0146">Chitin degradation</keyword>
<dbReference type="PROSITE" id="PS01095">
    <property type="entry name" value="GH18_1"/>
    <property type="match status" value="1"/>
</dbReference>
<dbReference type="InterPro" id="IPR001579">
    <property type="entry name" value="Glyco_hydro_18_chit_AS"/>
</dbReference>
<dbReference type="EC" id="3.2.1.14" evidence="3"/>
<protein>
    <recommendedName>
        <fullName evidence="3">chitinase</fullName>
        <ecNumber evidence="3">3.2.1.14</ecNumber>
    </recommendedName>
</protein>
<evidence type="ECO:0000313" key="16">
    <source>
        <dbReference type="EMBL" id="RFU76865.1"/>
    </source>
</evidence>
<dbReference type="InterPro" id="IPR001223">
    <property type="entry name" value="Glyco_hydro18_cat"/>
</dbReference>
<evidence type="ECO:0000313" key="17">
    <source>
        <dbReference type="Proteomes" id="UP000266272"/>
    </source>
</evidence>
<comment type="caution">
    <text evidence="16">The sequence shown here is derived from an EMBL/GenBank/DDBJ whole genome shotgun (WGS) entry which is preliminary data.</text>
</comment>
<accession>A0A395NLA1</accession>
<evidence type="ECO:0000256" key="3">
    <source>
        <dbReference type="ARBA" id="ARBA00012729"/>
    </source>
</evidence>
<feature type="chain" id="PRO_5017436194" description="chitinase" evidence="14">
    <location>
        <begin position="20"/>
        <end position="328"/>
    </location>
</feature>
<keyword evidence="11" id="KW-0624">Polysaccharide degradation</keyword>
<name>A0A395NLA1_TRIAR</name>
<dbReference type="EMBL" id="PXOA01000322">
    <property type="protein sequence ID" value="RFU76865.1"/>
    <property type="molecule type" value="Genomic_DNA"/>
</dbReference>
<evidence type="ECO:0000256" key="9">
    <source>
        <dbReference type="ARBA" id="ARBA00023277"/>
    </source>
</evidence>
<dbReference type="Gene3D" id="3.20.20.80">
    <property type="entry name" value="Glycosidases"/>
    <property type="match status" value="1"/>
</dbReference>
<dbReference type="PROSITE" id="PS51910">
    <property type="entry name" value="GH18_2"/>
    <property type="match status" value="1"/>
</dbReference>
<evidence type="ECO:0000256" key="4">
    <source>
        <dbReference type="ARBA" id="ARBA00022525"/>
    </source>
</evidence>
<evidence type="ECO:0000256" key="1">
    <source>
        <dbReference type="ARBA" id="ARBA00000822"/>
    </source>
</evidence>
<comment type="catalytic activity">
    <reaction evidence="1">
        <text>Random endo-hydrolysis of N-acetyl-beta-D-glucosaminide (1-&gt;4)-beta-linkages in chitin and chitodextrins.</text>
        <dbReference type="EC" id="3.2.1.14"/>
    </reaction>
</comment>
<proteinExistence type="inferred from homology"/>
<sequence length="328" mass="35181">MPSLTTLASLLAIVPSALAGWNVNSKQNIAVYWGNGLLFHGQNSANQQSTQQRLSAYCNDANINVIDIAFLNGITPPMTNFANAGDRCTPFSDNPWLLSCPEIEADIKTCQANGKTIILSLGGDSYTQGGWGSTSAAQSAADQVWAMFGPVQSGSSVHRPFGSAVVDGFDFDFEATTNNLAAFGAQLRSRTNAAGGKKYYFSAAPQCFFPDAAVGALINAVPMDWIQIQFYNNPCGVSGYTPGTSQQNNYNYQTWENWAKTSPNPNVKLLVGIPAGPTAGRGYVSGSQLTSVFQYSKQFSTFAGAMMWDMSQLFQNTGFEAQVVNALR</sequence>
<organism evidence="16 17">
    <name type="scientific">Trichoderma arundinaceum</name>
    <dbReference type="NCBI Taxonomy" id="490622"/>
    <lineage>
        <taxon>Eukaryota</taxon>
        <taxon>Fungi</taxon>
        <taxon>Dikarya</taxon>
        <taxon>Ascomycota</taxon>
        <taxon>Pezizomycotina</taxon>
        <taxon>Sordariomycetes</taxon>
        <taxon>Hypocreomycetidae</taxon>
        <taxon>Hypocreales</taxon>
        <taxon>Hypocreaceae</taxon>
        <taxon>Trichoderma</taxon>
    </lineage>
</organism>
<keyword evidence="8" id="KW-0843">Virulence</keyword>
<dbReference type="GO" id="GO:0005576">
    <property type="term" value="C:extracellular region"/>
    <property type="evidence" value="ECO:0007669"/>
    <property type="project" value="UniProtKB-SubCell"/>
</dbReference>
<evidence type="ECO:0000256" key="10">
    <source>
        <dbReference type="ARBA" id="ARBA00023295"/>
    </source>
</evidence>
<evidence type="ECO:0000256" key="2">
    <source>
        <dbReference type="ARBA" id="ARBA00004613"/>
    </source>
</evidence>
<evidence type="ECO:0000256" key="8">
    <source>
        <dbReference type="ARBA" id="ARBA00023026"/>
    </source>
</evidence>
<evidence type="ECO:0000256" key="6">
    <source>
        <dbReference type="ARBA" id="ARBA00022801"/>
    </source>
</evidence>
<keyword evidence="4" id="KW-0964">Secreted</keyword>